<dbReference type="Pfam" id="PF04116">
    <property type="entry name" value="FA_hydroxylase"/>
    <property type="match status" value="1"/>
</dbReference>
<protein>
    <recommendedName>
        <fullName evidence="6">Fatty acid hydroxylase domain-containing protein</fullName>
    </recommendedName>
</protein>
<evidence type="ECO:0000256" key="1">
    <source>
        <dbReference type="ARBA" id="ARBA00004370"/>
    </source>
</evidence>
<dbReference type="InterPro" id="IPR050307">
    <property type="entry name" value="Sterol_Desaturase_Related"/>
</dbReference>
<keyword evidence="3 5" id="KW-1133">Transmembrane helix</keyword>
<dbReference type="GO" id="GO:0016020">
    <property type="term" value="C:membrane"/>
    <property type="evidence" value="ECO:0007669"/>
    <property type="project" value="UniProtKB-SubCell"/>
</dbReference>
<evidence type="ECO:0000256" key="4">
    <source>
        <dbReference type="ARBA" id="ARBA00023136"/>
    </source>
</evidence>
<feature type="transmembrane region" description="Helical" evidence="5">
    <location>
        <begin position="149"/>
        <end position="170"/>
    </location>
</feature>
<sequence>MSMSINGNPLYIKWFKNFSDYIYKFWVRFPQCLFSLCISVAVFLFGTSLRGEWLHALIHILRYFGKLNDDFDEPDEVSDASWENITMESLCLKNLFWYWSTSLLIGFLIYFSFGGFIHWYFYVHQRDTPEKWKCQPQKWLPPDLERNEIYVGTLSLICANSVSSIMACYVANGGRSAMYQNITEYPLIWFVLQWPVIFLYQDYVTYWAHRMYHTPFLYKHFHKLHHRYKQPTAFSVTAIHPVEIVHIQIITQAPFIFLVPVNFISFYTILFYTFYNGIIDHSGVDIKAPWWQPWRPDTIFHDNHHQYFHVNFAFNCYFWDIIHETYRKTDRIYNEDIYYGHGKPIGEANGTELKAEIEERLTENVKAYRSHNYLLDKSILDSKMK</sequence>
<evidence type="ECO:0000256" key="2">
    <source>
        <dbReference type="ARBA" id="ARBA00022692"/>
    </source>
</evidence>
<dbReference type="GO" id="GO:0008610">
    <property type="term" value="P:lipid biosynthetic process"/>
    <property type="evidence" value="ECO:0007669"/>
    <property type="project" value="InterPro"/>
</dbReference>
<evidence type="ECO:0000256" key="5">
    <source>
        <dbReference type="SAM" id="Phobius"/>
    </source>
</evidence>
<keyword evidence="4 5" id="KW-0472">Membrane</keyword>
<evidence type="ECO:0000313" key="7">
    <source>
        <dbReference type="EMBL" id="JAS22547.1"/>
    </source>
</evidence>
<feature type="transmembrane region" description="Helical" evidence="5">
    <location>
        <begin position="96"/>
        <end position="121"/>
    </location>
</feature>
<feature type="transmembrane region" description="Helical" evidence="5">
    <location>
        <begin position="255"/>
        <end position="275"/>
    </location>
</feature>
<gene>
    <name evidence="7" type="ORF">g.9478</name>
</gene>
<feature type="domain" description="Fatty acid hydroxylase" evidence="6">
    <location>
        <begin position="195"/>
        <end position="325"/>
    </location>
</feature>
<dbReference type="PANTHER" id="PTHR11863">
    <property type="entry name" value="STEROL DESATURASE"/>
    <property type="match status" value="1"/>
</dbReference>
<dbReference type="GO" id="GO:0005506">
    <property type="term" value="F:iron ion binding"/>
    <property type="evidence" value="ECO:0007669"/>
    <property type="project" value="InterPro"/>
</dbReference>
<dbReference type="InterPro" id="IPR006694">
    <property type="entry name" value="Fatty_acid_hydroxylase"/>
</dbReference>
<proteinExistence type="predicted"/>
<dbReference type="AlphaFoldDB" id="A0A1B6DA27"/>
<accession>A0A1B6DA27</accession>
<evidence type="ECO:0000256" key="3">
    <source>
        <dbReference type="ARBA" id="ARBA00022989"/>
    </source>
</evidence>
<reference evidence="7" key="1">
    <citation type="submission" date="2015-12" db="EMBL/GenBank/DDBJ databases">
        <title>De novo transcriptome assembly of four potential Pierce s Disease insect vectors from Arizona vineyards.</title>
        <authorList>
            <person name="Tassone E.E."/>
        </authorList>
    </citation>
    <scope>NUCLEOTIDE SEQUENCE</scope>
</reference>
<feature type="transmembrane region" description="Helical" evidence="5">
    <location>
        <begin position="182"/>
        <end position="201"/>
    </location>
</feature>
<organism evidence="7">
    <name type="scientific">Clastoptera arizonana</name>
    <name type="common">Arizona spittle bug</name>
    <dbReference type="NCBI Taxonomy" id="38151"/>
    <lineage>
        <taxon>Eukaryota</taxon>
        <taxon>Metazoa</taxon>
        <taxon>Ecdysozoa</taxon>
        <taxon>Arthropoda</taxon>
        <taxon>Hexapoda</taxon>
        <taxon>Insecta</taxon>
        <taxon>Pterygota</taxon>
        <taxon>Neoptera</taxon>
        <taxon>Paraneoptera</taxon>
        <taxon>Hemiptera</taxon>
        <taxon>Auchenorrhyncha</taxon>
        <taxon>Cercopoidea</taxon>
        <taxon>Clastopteridae</taxon>
        <taxon>Clastoptera</taxon>
    </lineage>
</organism>
<dbReference type="GO" id="GO:0016491">
    <property type="term" value="F:oxidoreductase activity"/>
    <property type="evidence" value="ECO:0007669"/>
    <property type="project" value="InterPro"/>
</dbReference>
<keyword evidence="2 5" id="KW-0812">Transmembrane</keyword>
<feature type="transmembrane region" description="Helical" evidence="5">
    <location>
        <begin position="25"/>
        <end position="45"/>
    </location>
</feature>
<name>A0A1B6DA27_9HEMI</name>
<evidence type="ECO:0000259" key="6">
    <source>
        <dbReference type="Pfam" id="PF04116"/>
    </source>
</evidence>
<comment type="subcellular location">
    <subcellularLocation>
        <location evidence="1">Membrane</location>
    </subcellularLocation>
</comment>
<dbReference type="EMBL" id="GEDC01014751">
    <property type="protein sequence ID" value="JAS22547.1"/>
    <property type="molecule type" value="Transcribed_RNA"/>
</dbReference>